<dbReference type="Gene3D" id="1.10.10.10">
    <property type="entry name" value="Winged helix-like DNA-binding domain superfamily/Winged helix DNA-binding domain"/>
    <property type="match status" value="1"/>
</dbReference>
<dbReference type="Proteomes" id="UP001519332">
    <property type="component" value="Unassembled WGS sequence"/>
</dbReference>
<gene>
    <name evidence="4" type="ORF">JOF56_002570</name>
</gene>
<keyword evidence="1" id="KW-0805">Transcription regulation</keyword>
<evidence type="ECO:0000256" key="1">
    <source>
        <dbReference type="ARBA" id="ARBA00023015"/>
    </source>
</evidence>
<evidence type="ECO:0000313" key="4">
    <source>
        <dbReference type="EMBL" id="MBP2322185.1"/>
    </source>
</evidence>
<reference evidence="4 5" key="1">
    <citation type="submission" date="2021-03" db="EMBL/GenBank/DDBJ databases">
        <title>Sequencing the genomes of 1000 actinobacteria strains.</title>
        <authorList>
            <person name="Klenk H.-P."/>
        </authorList>
    </citation>
    <scope>NUCLEOTIDE SEQUENCE [LARGE SCALE GENOMIC DNA]</scope>
    <source>
        <strain evidence="4 5">DSM 46670</strain>
    </source>
</reference>
<dbReference type="SUPFAM" id="SSF46785">
    <property type="entry name" value="Winged helix' DNA-binding domain"/>
    <property type="match status" value="1"/>
</dbReference>
<feature type="domain" description="HTH deoR-type" evidence="3">
    <location>
        <begin position="2"/>
        <end position="57"/>
    </location>
</feature>
<dbReference type="GO" id="GO:0003677">
    <property type="term" value="F:DNA binding"/>
    <property type="evidence" value="ECO:0007669"/>
    <property type="project" value="UniProtKB-KW"/>
</dbReference>
<keyword evidence="2" id="KW-0804">Transcription</keyword>
<dbReference type="Pfam" id="PF13280">
    <property type="entry name" value="WYL"/>
    <property type="match status" value="1"/>
</dbReference>
<dbReference type="InterPro" id="IPR057727">
    <property type="entry name" value="WCX_dom"/>
</dbReference>
<keyword evidence="4" id="KW-0238">DNA-binding</keyword>
<accession>A0ABS4TCM6</accession>
<dbReference type="InterPro" id="IPR013196">
    <property type="entry name" value="HTH_11"/>
</dbReference>
<dbReference type="PANTHER" id="PTHR34580:SF1">
    <property type="entry name" value="PROTEIN PAFC"/>
    <property type="match status" value="1"/>
</dbReference>
<dbReference type="EMBL" id="JAGINW010000001">
    <property type="protein sequence ID" value="MBP2322185.1"/>
    <property type="molecule type" value="Genomic_DNA"/>
</dbReference>
<dbReference type="Pfam" id="PF08279">
    <property type="entry name" value="HTH_11"/>
    <property type="match status" value="1"/>
</dbReference>
<proteinExistence type="predicted"/>
<dbReference type="Pfam" id="PF25583">
    <property type="entry name" value="WCX"/>
    <property type="match status" value="1"/>
</dbReference>
<dbReference type="RefSeq" id="WP_209637486.1">
    <property type="nucleotide sequence ID" value="NZ_JAGINW010000001.1"/>
</dbReference>
<evidence type="ECO:0000256" key="2">
    <source>
        <dbReference type="ARBA" id="ARBA00023163"/>
    </source>
</evidence>
<dbReference type="InterPro" id="IPR001034">
    <property type="entry name" value="DeoR_HTH"/>
</dbReference>
<dbReference type="InterPro" id="IPR026881">
    <property type="entry name" value="WYL_dom"/>
</dbReference>
<evidence type="ECO:0000313" key="5">
    <source>
        <dbReference type="Proteomes" id="UP001519332"/>
    </source>
</evidence>
<dbReference type="PANTHER" id="PTHR34580">
    <property type="match status" value="1"/>
</dbReference>
<dbReference type="InterPro" id="IPR036390">
    <property type="entry name" value="WH_DNA-bd_sf"/>
</dbReference>
<comment type="caution">
    <text evidence="4">The sequence shown here is derived from an EMBL/GenBank/DDBJ whole genome shotgun (WGS) entry which is preliminary data.</text>
</comment>
<dbReference type="PROSITE" id="PS51000">
    <property type="entry name" value="HTH_DEOR_2"/>
    <property type="match status" value="1"/>
</dbReference>
<dbReference type="PIRSF" id="PIRSF016838">
    <property type="entry name" value="PafC"/>
    <property type="match status" value="1"/>
</dbReference>
<dbReference type="PROSITE" id="PS52050">
    <property type="entry name" value="WYL"/>
    <property type="match status" value="1"/>
</dbReference>
<name>A0ABS4TCM6_9PSEU</name>
<sequence length="322" mass="35828">MRASRLLSVLLLLQARGRMTAQELADELEVSVRTIYRDVDSLSAAGVPVYADRGPAGGYQLLAGYRTQLTGMTTAEAESLFLAGLPDQAKQLGLGEVVAAAQLKLMAALPPELRSRAESIRERFLLDAPAWFREQHEPPRYLAAVAGAVWDQRRISVRYRRWGNSEVDRILEPLGIVLKNGVWYLVAKGSGEPRTYRVSRILALTVSDEQFDRPADFDLGKHWEIAAERVEATLWRGEAKVRLSPQGRRMAFLLGPVVNRALADRAGEPDQDGWTTVVVPIETNLHALHAILQLGPDAEVLEPKELREMFVRAATDLARIYT</sequence>
<dbReference type="InterPro" id="IPR051534">
    <property type="entry name" value="CBASS_pafABC_assoc_protein"/>
</dbReference>
<organism evidence="4 5">
    <name type="scientific">Kibdelosporangium banguiense</name>
    <dbReference type="NCBI Taxonomy" id="1365924"/>
    <lineage>
        <taxon>Bacteria</taxon>
        <taxon>Bacillati</taxon>
        <taxon>Actinomycetota</taxon>
        <taxon>Actinomycetes</taxon>
        <taxon>Pseudonocardiales</taxon>
        <taxon>Pseudonocardiaceae</taxon>
        <taxon>Kibdelosporangium</taxon>
    </lineage>
</organism>
<keyword evidence="5" id="KW-1185">Reference proteome</keyword>
<dbReference type="InterPro" id="IPR036388">
    <property type="entry name" value="WH-like_DNA-bd_sf"/>
</dbReference>
<dbReference type="InterPro" id="IPR028349">
    <property type="entry name" value="PafC-like"/>
</dbReference>
<evidence type="ECO:0000259" key="3">
    <source>
        <dbReference type="PROSITE" id="PS51000"/>
    </source>
</evidence>
<protein>
    <submittedName>
        <fullName evidence="4">DNA-binding transcriptional regulator YafY</fullName>
    </submittedName>
</protein>